<name>A0ABQ0CPR3_9HYPO</name>
<dbReference type="EMBL" id="BAAFGZ010000128">
    <property type="protein sequence ID" value="GAB0135437.1"/>
    <property type="molecule type" value="Genomic_DNA"/>
</dbReference>
<feature type="compositionally biased region" description="Pro residues" evidence="3">
    <location>
        <begin position="503"/>
        <end position="515"/>
    </location>
</feature>
<dbReference type="Proteomes" id="UP001562357">
    <property type="component" value="Unassembled WGS sequence"/>
</dbReference>
<dbReference type="InterPro" id="IPR029060">
    <property type="entry name" value="PIN-like_dom_sf"/>
</dbReference>
<dbReference type="Pfam" id="PF18380">
    <property type="entry name" value="GEN1_C"/>
    <property type="match status" value="1"/>
</dbReference>
<feature type="domain" description="XPG-I" evidence="4">
    <location>
        <begin position="108"/>
        <end position="184"/>
    </location>
</feature>
<evidence type="ECO:0000256" key="2">
    <source>
        <dbReference type="ARBA" id="ARBA00022801"/>
    </source>
</evidence>
<dbReference type="InterPro" id="IPR006085">
    <property type="entry name" value="XPG_DNA_repair_N"/>
</dbReference>
<dbReference type="CDD" id="cd09870">
    <property type="entry name" value="PIN_YEN1"/>
    <property type="match status" value="1"/>
</dbReference>
<feature type="compositionally biased region" description="Polar residues" evidence="3">
    <location>
        <begin position="666"/>
        <end position="675"/>
    </location>
</feature>
<dbReference type="PANTHER" id="PTHR11081:SF75">
    <property type="entry name" value="ENDONUCLEASE, PUTATIVE (AFU_ORTHOLOGUE AFUA_3G13260)-RELATED"/>
    <property type="match status" value="1"/>
</dbReference>
<evidence type="ECO:0000259" key="4">
    <source>
        <dbReference type="SMART" id="SM00484"/>
    </source>
</evidence>
<dbReference type="InterPro" id="IPR036279">
    <property type="entry name" value="5-3_exonuclease_C_sf"/>
</dbReference>
<proteinExistence type="predicted"/>
<evidence type="ECO:0000313" key="6">
    <source>
        <dbReference type="EMBL" id="GAB0135437.1"/>
    </source>
</evidence>
<feature type="compositionally biased region" description="Low complexity" evidence="3">
    <location>
        <begin position="516"/>
        <end position="533"/>
    </location>
</feature>
<dbReference type="Pfam" id="PF00752">
    <property type="entry name" value="XPG_N"/>
    <property type="match status" value="1"/>
</dbReference>
<dbReference type="CDD" id="cd09906">
    <property type="entry name" value="H3TH_YEN1"/>
    <property type="match status" value="1"/>
</dbReference>
<gene>
    <name evidence="6" type="primary">g3775</name>
    <name evidence="6" type="ORF">EsDP_00003775</name>
</gene>
<evidence type="ECO:0000259" key="5">
    <source>
        <dbReference type="SMART" id="SM00485"/>
    </source>
</evidence>
<evidence type="ECO:0008006" key="8">
    <source>
        <dbReference type="Google" id="ProtNLM"/>
    </source>
</evidence>
<dbReference type="Gene3D" id="3.40.50.1010">
    <property type="entry name" value="5'-nuclease"/>
    <property type="match status" value="2"/>
</dbReference>
<dbReference type="SUPFAM" id="SSF88723">
    <property type="entry name" value="PIN domain-like"/>
    <property type="match status" value="1"/>
</dbReference>
<dbReference type="Pfam" id="PF00867">
    <property type="entry name" value="XPG_I"/>
    <property type="match status" value="1"/>
</dbReference>
<feature type="compositionally biased region" description="Basic residues" evidence="3">
    <location>
        <begin position="459"/>
        <end position="472"/>
    </location>
</feature>
<organism evidence="6 7">
    <name type="scientific">Epichloe bromicola</name>
    <dbReference type="NCBI Taxonomy" id="79588"/>
    <lineage>
        <taxon>Eukaryota</taxon>
        <taxon>Fungi</taxon>
        <taxon>Dikarya</taxon>
        <taxon>Ascomycota</taxon>
        <taxon>Pezizomycotina</taxon>
        <taxon>Sordariomycetes</taxon>
        <taxon>Hypocreomycetidae</taxon>
        <taxon>Hypocreales</taxon>
        <taxon>Clavicipitaceae</taxon>
        <taxon>Epichloe</taxon>
    </lineage>
</organism>
<keyword evidence="1" id="KW-0540">Nuclease</keyword>
<dbReference type="SMART" id="SM00485">
    <property type="entry name" value="XPGN"/>
    <property type="match status" value="1"/>
</dbReference>
<dbReference type="SMART" id="SM00484">
    <property type="entry name" value="XPGI"/>
    <property type="match status" value="1"/>
</dbReference>
<evidence type="ECO:0000313" key="7">
    <source>
        <dbReference type="Proteomes" id="UP001562357"/>
    </source>
</evidence>
<dbReference type="InterPro" id="IPR006086">
    <property type="entry name" value="XPG-I_dom"/>
</dbReference>
<feature type="region of interest" description="Disordered" evidence="3">
    <location>
        <begin position="451"/>
        <end position="696"/>
    </location>
</feature>
<evidence type="ECO:0000256" key="1">
    <source>
        <dbReference type="ARBA" id="ARBA00022722"/>
    </source>
</evidence>
<dbReference type="InterPro" id="IPR041177">
    <property type="entry name" value="GEN1_C"/>
</dbReference>
<accession>A0ABQ0CPR3</accession>
<dbReference type="InterPro" id="IPR037316">
    <property type="entry name" value="Yen1_H3TH"/>
</dbReference>
<dbReference type="SUPFAM" id="SSF47807">
    <property type="entry name" value="5' to 3' exonuclease, C-terminal subdomain"/>
    <property type="match status" value="1"/>
</dbReference>
<sequence>MGIKGIYPELGPCKRISLAKLAGDCLESNKRPYRIAVDIAIWQFQNQAARGGTNPAIRTLFYRLVRLLATPIQPIFVFDGPYKPVFKRNKRSGRGDGFAIAMAKRLIRLFGFPVHDAPGEAEAECALLQRHGIVDAVLSEDVDTIMFGCTKTLRNWSAESKTAKTPTHVSLYDVHDMKLGDLGLDREGMVLVALMSGGDYLPDGIPGCGVRVACEAAKAGFGKSICRLKASDTAGVQKWRDTLKHELRTNEQKFFRTKHRFGVPEDFPNLEVLRYYTHPVVSPESGLPDIRQKVDDKSDMQLEALREFTRETFDWDYRIGAIKFVRVLGQALLVQNIAKRTDAITKRTDANAQHIKRIAGRRTHFSTDSTPELRISYIPEEVVPIDMSNEVDEVIQKGRSGLALNSDEEFEAPGAVAVDDAPKVFDITKPDLAWVLEGLVKASAPGVYQEWQDKESTKAVRKSPTKKARAAKSSKGPDMARGALDRYVKTTKAPTSQLFSKIPPEPSLDPPPGSPTRPLARSPSKQPSSPTSKSRVKKSAVQVLDSSPDTPRSFKPQKQPETIYISSSPPTAPIPSPLGPCSSAAPVLFQTDKGSTSLRPTFEKNRRQVLKQSSMEMFVTRSKSYSASSSTRREQKGPEDEDGDSDLEPLSSLTQPTPSAKEASPERNSLWQDDNQNNKEADAASSSSAKKKLFRARTSAPGFYEEVYLDEEERDDQLAAAAAAAAAGSRTSSAVRWSDVSIIDLT</sequence>
<comment type="caution">
    <text evidence="6">The sequence shown here is derived from an EMBL/GenBank/DDBJ whole genome shotgun (WGS) entry which is preliminary data.</text>
</comment>
<protein>
    <recommendedName>
        <fullName evidence="8">Flap structure-specific endonuclease</fullName>
    </recommendedName>
</protein>
<reference evidence="7" key="1">
    <citation type="submission" date="2024-06" db="EMBL/GenBank/DDBJ databases">
        <title>Draft Genome Sequences of Epichloe bromicola Strains Isolated from Elymus ciliaris.</title>
        <authorList>
            <consortium name="Epichloe bromicola genome sequencing consortium"/>
            <person name="Miura A."/>
            <person name="Imano S."/>
            <person name="Ashida A."/>
            <person name="Sato I."/>
            <person name="Chiba S."/>
            <person name="Tanaka A."/>
            <person name="Camagna M."/>
            <person name="Takemoto D."/>
        </authorList>
    </citation>
    <scope>NUCLEOTIDE SEQUENCE [LARGE SCALE GENOMIC DNA]</scope>
    <source>
        <strain evidence="7">DP</strain>
    </source>
</reference>
<dbReference type="InterPro" id="IPR006084">
    <property type="entry name" value="XPG/Rad2"/>
</dbReference>
<dbReference type="PANTHER" id="PTHR11081">
    <property type="entry name" value="FLAP ENDONUCLEASE FAMILY MEMBER"/>
    <property type="match status" value="1"/>
</dbReference>
<evidence type="ECO:0000256" key="3">
    <source>
        <dbReference type="SAM" id="MobiDB-lite"/>
    </source>
</evidence>
<dbReference type="Gene3D" id="1.10.150.20">
    <property type="entry name" value="5' to 3' exonuclease, C-terminal subdomain"/>
    <property type="match status" value="1"/>
</dbReference>
<keyword evidence="2" id="KW-0378">Hydrolase</keyword>
<keyword evidence="7" id="KW-1185">Reference proteome</keyword>
<feature type="domain" description="XPG N-terminal" evidence="5">
    <location>
        <begin position="1"/>
        <end position="95"/>
    </location>
</feature>
<dbReference type="PRINTS" id="PR00853">
    <property type="entry name" value="XPGRADSUPER"/>
</dbReference>